<dbReference type="PROSITE" id="PS50287">
    <property type="entry name" value="SRCR_2"/>
    <property type="match status" value="1"/>
</dbReference>
<dbReference type="GO" id="GO:0034605">
    <property type="term" value="P:cellular response to heat"/>
    <property type="evidence" value="ECO:0007669"/>
    <property type="project" value="Ensembl"/>
</dbReference>
<dbReference type="GO" id="GO:0006897">
    <property type="term" value="P:endocytosis"/>
    <property type="evidence" value="ECO:0007669"/>
    <property type="project" value="Ensembl"/>
</dbReference>
<dbReference type="GO" id="GO:0070207">
    <property type="term" value="P:protein homotrimerization"/>
    <property type="evidence" value="ECO:0007669"/>
    <property type="project" value="Ensembl"/>
</dbReference>
<dbReference type="Pfam" id="PF01391">
    <property type="entry name" value="Collagen"/>
    <property type="match status" value="1"/>
</dbReference>
<dbReference type="InterPro" id="IPR036772">
    <property type="entry name" value="SRCR-like_dom_sf"/>
</dbReference>
<feature type="compositionally biased region" description="Low complexity" evidence="10">
    <location>
        <begin position="174"/>
        <end position="192"/>
    </location>
</feature>
<evidence type="ECO:0000256" key="6">
    <source>
        <dbReference type="ARBA" id="ARBA00023157"/>
    </source>
</evidence>
<dbReference type="AlphaFoldDB" id="A0A452VC02"/>
<dbReference type="PANTHER" id="PTHR48071">
    <property type="entry name" value="SRCR DOMAIN-CONTAINING PROTEIN"/>
    <property type="match status" value="1"/>
</dbReference>
<keyword evidence="4 11" id="KW-1133">Transmembrane helix</keyword>
<protein>
    <submittedName>
        <fullName evidence="13">Scavenger receptor class A member 5</fullName>
    </submittedName>
</protein>
<evidence type="ECO:0000256" key="2">
    <source>
        <dbReference type="ARBA" id="ARBA00022692"/>
    </source>
</evidence>
<evidence type="ECO:0000256" key="10">
    <source>
        <dbReference type="SAM" id="MobiDB-lite"/>
    </source>
</evidence>
<dbReference type="GeneTree" id="ENSGT00950000183074"/>
<evidence type="ECO:0000256" key="9">
    <source>
        <dbReference type="PROSITE-ProRule" id="PRU00196"/>
    </source>
</evidence>
<feature type="compositionally biased region" description="Basic and acidic residues" evidence="10">
    <location>
        <begin position="215"/>
        <end position="233"/>
    </location>
</feature>
<evidence type="ECO:0000256" key="1">
    <source>
        <dbReference type="ARBA" id="ARBA00004606"/>
    </source>
</evidence>
<feature type="disulfide bond" evidence="9">
    <location>
        <begin position="281"/>
        <end position="342"/>
    </location>
</feature>
<feature type="transmembrane region" description="Helical" evidence="11">
    <location>
        <begin position="61"/>
        <end position="82"/>
    </location>
</feature>
<dbReference type="Pfam" id="PF00530">
    <property type="entry name" value="SRCR"/>
    <property type="match status" value="1"/>
</dbReference>
<dbReference type="PRINTS" id="PR00258">
    <property type="entry name" value="SPERACTRCPTR"/>
</dbReference>
<keyword evidence="6 9" id="KW-1015">Disulfide bond</keyword>
<dbReference type="GO" id="GO:0031638">
    <property type="term" value="P:zymogen activation"/>
    <property type="evidence" value="ECO:0007669"/>
    <property type="project" value="TreeGrafter"/>
</dbReference>
<evidence type="ECO:0000256" key="8">
    <source>
        <dbReference type="ARBA" id="ARBA00023180"/>
    </source>
</evidence>
<keyword evidence="3" id="KW-0735">Signal-anchor</keyword>
<feature type="region of interest" description="Disordered" evidence="10">
    <location>
        <begin position="153"/>
        <end position="235"/>
    </location>
</feature>
<dbReference type="OMA" id="CHKRRVN"/>
<dbReference type="InterPro" id="IPR008160">
    <property type="entry name" value="Collagen"/>
</dbReference>
<sequence length="345" mass="37417">MENKAMYLHTVSDRDTSSVFEEPFDGRSLSKLNLCEDGPCHKRRTGGCCTQLGSLSALKHAVLGLYLLVFLILVGIFILAVSRPRSSPDDLKALTRNDLQVLVSNASEDTRRLRLVHRGMELQLKQELAMLNAVTEDLRLKDWEHSIALRNISLAKGPPGPKGDPGDEGKEGEPGIPGLPGLRGLPGERGTPGLPGPKGDDGKMGATGPMGIRGFKGDRGPKGEKGDKGDRAGDAGSVEAVMVRLVNGSGPHEGRVEVYHERRWGTVCDDGWDKKDGDVVCRMLGFRGVEEVYRTARFGQGTGRIWMDDVACKGTEESIFRCSFSKWGVTNCGHAEDAGVTCNRY</sequence>
<dbReference type="GO" id="GO:0070287">
    <property type="term" value="F:ferritin receptor activity"/>
    <property type="evidence" value="ECO:0007669"/>
    <property type="project" value="Ensembl"/>
</dbReference>
<dbReference type="GO" id="GO:0004252">
    <property type="term" value="F:serine-type endopeptidase activity"/>
    <property type="evidence" value="ECO:0007669"/>
    <property type="project" value="TreeGrafter"/>
</dbReference>
<dbReference type="GO" id="GO:0006879">
    <property type="term" value="P:intracellular iron ion homeostasis"/>
    <property type="evidence" value="ECO:0007669"/>
    <property type="project" value="Ensembl"/>
</dbReference>
<reference evidence="13" key="1">
    <citation type="submission" date="2019-03" db="UniProtKB">
        <authorList>
            <consortium name="Ensembl"/>
        </authorList>
    </citation>
    <scope>IDENTIFICATION</scope>
</reference>
<accession>A0A452VC02</accession>
<keyword evidence="8" id="KW-0325">Glycoprotein</keyword>
<proteinExistence type="predicted"/>
<dbReference type="InterPro" id="IPR001190">
    <property type="entry name" value="SRCR"/>
</dbReference>
<evidence type="ECO:0000259" key="12">
    <source>
        <dbReference type="PROSITE" id="PS50287"/>
    </source>
</evidence>
<keyword evidence="7" id="KW-0675">Receptor</keyword>
<dbReference type="Gene3D" id="3.10.250.10">
    <property type="entry name" value="SRCR-like domain"/>
    <property type="match status" value="1"/>
</dbReference>
<feature type="disulfide bond" evidence="9">
    <location>
        <begin position="312"/>
        <end position="322"/>
    </location>
</feature>
<dbReference type="GO" id="GO:0005886">
    <property type="term" value="C:plasma membrane"/>
    <property type="evidence" value="ECO:0007669"/>
    <property type="project" value="Ensembl"/>
</dbReference>
<keyword evidence="2 11" id="KW-0812">Transmembrane</keyword>
<dbReference type="SUPFAM" id="SSF56487">
    <property type="entry name" value="SRCR-like"/>
    <property type="match status" value="1"/>
</dbReference>
<dbReference type="PANTHER" id="PTHR48071:SF24">
    <property type="entry name" value="DELETED IN MALIGNANT BRAIN TUMORS 1 PROTEIN-LIKE"/>
    <property type="match status" value="1"/>
</dbReference>
<feature type="compositionally biased region" description="Basic and acidic residues" evidence="10">
    <location>
        <begin position="164"/>
        <end position="173"/>
    </location>
</feature>
<dbReference type="SMART" id="SM00202">
    <property type="entry name" value="SR"/>
    <property type="match status" value="1"/>
</dbReference>
<dbReference type="Ensembl" id="ENSUMAT00000036835.1">
    <property type="protein sequence ID" value="ENSUMAP00000031156.1"/>
    <property type="gene ID" value="ENSUMAG00000022508.1"/>
</dbReference>
<feature type="disulfide bond" evidence="9">
    <location>
        <begin position="268"/>
        <end position="332"/>
    </location>
</feature>
<evidence type="ECO:0000256" key="11">
    <source>
        <dbReference type="SAM" id="Phobius"/>
    </source>
</evidence>
<feature type="domain" description="SRCR" evidence="12">
    <location>
        <begin position="243"/>
        <end position="343"/>
    </location>
</feature>
<evidence type="ECO:0000256" key="4">
    <source>
        <dbReference type="ARBA" id="ARBA00022989"/>
    </source>
</evidence>
<dbReference type="GO" id="GO:0034755">
    <property type="term" value="P:iron ion transmembrane transport"/>
    <property type="evidence" value="ECO:0007669"/>
    <property type="project" value="Ensembl"/>
</dbReference>
<evidence type="ECO:0000256" key="5">
    <source>
        <dbReference type="ARBA" id="ARBA00023136"/>
    </source>
</evidence>
<organism evidence="13">
    <name type="scientific">Ursus maritimus</name>
    <name type="common">Polar bear</name>
    <name type="synonym">Thalarctos maritimus</name>
    <dbReference type="NCBI Taxonomy" id="29073"/>
    <lineage>
        <taxon>Eukaryota</taxon>
        <taxon>Metazoa</taxon>
        <taxon>Chordata</taxon>
        <taxon>Craniata</taxon>
        <taxon>Vertebrata</taxon>
        <taxon>Euteleostomi</taxon>
        <taxon>Mammalia</taxon>
        <taxon>Eutheria</taxon>
        <taxon>Laurasiatheria</taxon>
        <taxon>Carnivora</taxon>
        <taxon>Caniformia</taxon>
        <taxon>Ursidae</taxon>
        <taxon>Ursus</taxon>
    </lineage>
</organism>
<evidence type="ECO:0000256" key="7">
    <source>
        <dbReference type="ARBA" id="ARBA00023170"/>
    </source>
</evidence>
<dbReference type="FunFam" id="3.10.250.10:FF:000011">
    <property type="entry name" value="Scavenger receptor class A member 5"/>
    <property type="match status" value="1"/>
</dbReference>
<dbReference type="PROSITE" id="PS00420">
    <property type="entry name" value="SRCR_1"/>
    <property type="match status" value="1"/>
</dbReference>
<comment type="subcellular location">
    <subcellularLocation>
        <location evidence="1">Membrane</location>
        <topology evidence="1">Single-pass type II membrane protein</topology>
    </subcellularLocation>
</comment>
<gene>
    <name evidence="13" type="primary">SCARA5</name>
</gene>
<evidence type="ECO:0000256" key="3">
    <source>
        <dbReference type="ARBA" id="ARBA00022968"/>
    </source>
</evidence>
<name>A0A452VC02_URSMA</name>
<evidence type="ECO:0000313" key="13">
    <source>
        <dbReference type="Ensembl" id="ENSUMAP00000031156"/>
    </source>
</evidence>
<keyword evidence="5 11" id="KW-0472">Membrane</keyword>
<dbReference type="GO" id="GO:0009986">
    <property type="term" value="C:cell surface"/>
    <property type="evidence" value="ECO:0007669"/>
    <property type="project" value="Ensembl"/>
</dbReference>